<dbReference type="InterPro" id="IPR023459">
    <property type="entry name" value="Tscrpt_elong_fac_GreA/B_fam"/>
</dbReference>
<dbReference type="Gene3D" id="3.10.50.30">
    <property type="entry name" value="Transcription elongation factor, GreA/GreB, C-terminal domain"/>
    <property type="match status" value="1"/>
</dbReference>
<dbReference type="InterPro" id="IPR036953">
    <property type="entry name" value="GreA/GreB_C_sf"/>
</dbReference>
<feature type="domain" description="Transcription elongation factor GreA/GreB C-terminal" evidence="1">
    <location>
        <begin position="1"/>
        <end position="67"/>
    </location>
</feature>
<dbReference type="Proteomes" id="UP000315471">
    <property type="component" value="Unassembled WGS sequence"/>
</dbReference>
<dbReference type="SUPFAM" id="SSF54534">
    <property type="entry name" value="FKBP-like"/>
    <property type="match status" value="1"/>
</dbReference>
<protein>
    <submittedName>
        <fullName evidence="2">Regulator of nucleoside diphosphate kinase</fullName>
    </submittedName>
</protein>
<dbReference type="GO" id="GO:0070063">
    <property type="term" value="F:RNA polymerase binding"/>
    <property type="evidence" value="ECO:0007669"/>
    <property type="project" value="InterPro"/>
</dbReference>
<accession>A0A5C6DYF1</accession>
<keyword evidence="2" id="KW-0418">Kinase</keyword>
<dbReference type="PANTHER" id="PTHR30437:SF5">
    <property type="entry name" value="REGULATOR OF NUCLEOSIDE DIPHOSPHATE KINASE"/>
    <property type="match status" value="1"/>
</dbReference>
<dbReference type="GO" id="GO:0006354">
    <property type="term" value="P:DNA-templated transcription elongation"/>
    <property type="evidence" value="ECO:0007669"/>
    <property type="project" value="TreeGrafter"/>
</dbReference>
<evidence type="ECO:0000313" key="2">
    <source>
        <dbReference type="EMBL" id="TWU40076.1"/>
    </source>
</evidence>
<dbReference type="Pfam" id="PF01272">
    <property type="entry name" value="GreA_GreB"/>
    <property type="match status" value="1"/>
</dbReference>
<dbReference type="PANTHER" id="PTHR30437">
    <property type="entry name" value="TRANSCRIPTION ELONGATION FACTOR GREA"/>
    <property type="match status" value="1"/>
</dbReference>
<evidence type="ECO:0000313" key="3">
    <source>
        <dbReference type="Proteomes" id="UP000315471"/>
    </source>
</evidence>
<sequence>MYSTVRVRDLKEREEDVYTLVYPRDAKLAEGKISILAPIGTALLGYRVGDIVRWEVPGGPTRLKIEEMIYKPNGADLQLA</sequence>
<dbReference type="OrthoDB" id="192847at2"/>
<keyword evidence="2" id="KW-0808">Transferase</keyword>
<keyword evidence="3" id="KW-1185">Reference proteome</keyword>
<dbReference type="GO" id="GO:0016301">
    <property type="term" value="F:kinase activity"/>
    <property type="evidence" value="ECO:0007669"/>
    <property type="project" value="UniProtKB-KW"/>
</dbReference>
<name>A0A5C6DYF1_9BACT</name>
<organism evidence="2 3">
    <name type="scientific">Novipirellula aureliae</name>
    <dbReference type="NCBI Taxonomy" id="2527966"/>
    <lineage>
        <taxon>Bacteria</taxon>
        <taxon>Pseudomonadati</taxon>
        <taxon>Planctomycetota</taxon>
        <taxon>Planctomycetia</taxon>
        <taxon>Pirellulales</taxon>
        <taxon>Pirellulaceae</taxon>
        <taxon>Novipirellula</taxon>
    </lineage>
</organism>
<dbReference type="AlphaFoldDB" id="A0A5C6DYF1"/>
<reference evidence="2 3" key="1">
    <citation type="submission" date="2019-02" db="EMBL/GenBank/DDBJ databases">
        <title>Deep-cultivation of Planctomycetes and their phenomic and genomic characterization uncovers novel biology.</title>
        <authorList>
            <person name="Wiegand S."/>
            <person name="Jogler M."/>
            <person name="Boedeker C."/>
            <person name="Pinto D."/>
            <person name="Vollmers J."/>
            <person name="Rivas-Marin E."/>
            <person name="Kohn T."/>
            <person name="Peeters S.H."/>
            <person name="Heuer A."/>
            <person name="Rast P."/>
            <person name="Oberbeckmann S."/>
            <person name="Bunk B."/>
            <person name="Jeske O."/>
            <person name="Meyerdierks A."/>
            <person name="Storesund J.E."/>
            <person name="Kallscheuer N."/>
            <person name="Luecker S."/>
            <person name="Lage O.M."/>
            <person name="Pohl T."/>
            <person name="Merkel B.J."/>
            <person name="Hornburger P."/>
            <person name="Mueller R.-W."/>
            <person name="Bruemmer F."/>
            <person name="Labrenz M."/>
            <person name="Spormann A.M."/>
            <person name="Op Den Camp H."/>
            <person name="Overmann J."/>
            <person name="Amann R."/>
            <person name="Jetten M.S.M."/>
            <person name="Mascher T."/>
            <person name="Medema M.H."/>
            <person name="Devos D.P."/>
            <person name="Kaster A.-K."/>
            <person name="Ovreas L."/>
            <person name="Rohde M."/>
            <person name="Galperin M.Y."/>
            <person name="Jogler C."/>
        </authorList>
    </citation>
    <scope>NUCLEOTIDE SEQUENCE [LARGE SCALE GENOMIC DNA]</scope>
    <source>
        <strain evidence="2 3">Q31b</strain>
    </source>
</reference>
<dbReference type="InterPro" id="IPR001437">
    <property type="entry name" value="Tscrpt_elong_fac_GreA/B_C"/>
</dbReference>
<dbReference type="GO" id="GO:0003677">
    <property type="term" value="F:DNA binding"/>
    <property type="evidence" value="ECO:0007669"/>
    <property type="project" value="InterPro"/>
</dbReference>
<evidence type="ECO:0000259" key="1">
    <source>
        <dbReference type="Pfam" id="PF01272"/>
    </source>
</evidence>
<comment type="caution">
    <text evidence="2">The sequence shown here is derived from an EMBL/GenBank/DDBJ whole genome shotgun (WGS) entry which is preliminary data.</text>
</comment>
<gene>
    <name evidence="2" type="primary">rnk_4</name>
    <name evidence="2" type="ORF">Q31b_34200</name>
</gene>
<proteinExistence type="predicted"/>
<dbReference type="EMBL" id="SJPY01000005">
    <property type="protein sequence ID" value="TWU40076.1"/>
    <property type="molecule type" value="Genomic_DNA"/>
</dbReference>
<dbReference type="GO" id="GO:0032784">
    <property type="term" value="P:regulation of DNA-templated transcription elongation"/>
    <property type="evidence" value="ECO:0007669"/>
    <property type="project" value="InterPro"/>
</dbReference>